<name>A0ABR1IU32_9AGAR</name>
<reference evidence="1 2" key="1">
    <citation type="submission" date="2024-01" db="EMBL/GenBank/DDBJ databases">
        <title>A draft genome for the cacao thread blight pathogen Marasmiellus scandens.</title>
        <authorList>
            <person name="Baruah I.K."/>
            <person name="Leung J."/>
            <person name="Bukari Y."/>
            <person name="Amoako-Attah I."/>
            <person name="Meinhardt L.W."/>
            <person name="Bailey B.A."/>
            <person name="Cohen S.P."/>
        </authorList>
    </citation>
    <scope>NUCLEOTIDE SEQUENCE [LARGE SCALE GENOMIC DNA]</scope>
    <source>
        <strain evidence="1 2">GH-19</strain>
    </source>
</reference>
<accession>A0ABR1IU32</accession>
<keyword evidence="2" id="KW-1185">Reference proteome</keyword>
<dbReference type="Proteomes" id="UP001498398">
    <property type="component" value="Unassembled WGS sequence"/>
</dbReference>
<dbReference type="EMBL" id="JBANRG010000072">
    <property type="protein sequence ID" value="KAK7439549.1"/>
    <property type="molecule type" value="Genomic_DNA"/>
</dbReference>
<gene>
    <name evidence="1" type="ORF">VKT23_017477</name>
</gene>
<evidence type="ECO:0000313" key="1">
    <source>
        <dbReference type="EMBL" id="KAK7439549.1"/>
    </source>
</evidence>
<sequence length="222" mass="23921">MHLMAPDPVIGDNGNDITNACSHRFVCQRCGVERIYIDSDSDSGSEPPPLEGNGSLESLSESLAATCLQADGEVIENAWNAANSSADHDLPPPYAAPQDPQAALDAVTPGRGLPYVDATIQGGPGVIQPSDDILQQLYARAGVVPPLLPPFDPSKVGRRCYVVARGRPAYTRDTGYGLFFDWDDVKICVNGVSRGSQQSFPYEQAYLQYYRCRASGRLETAL</sequence>
<proteinExistence type="predicted"/>
<evidence type="ECO:0000313" key="2">
    <source>
        <dbReference type="Proteomes" id="UP001498398"/>
    </source>
</evidence>
<protein>
    <submittedName>
        <fullName evidence="1">Uncharacterized protein</fullName>
    </submittedName>
</protein>
<comment type="caution">
    <text evidence="1">The sequence shown here is derived from an EMBL/GenBank/DDBJ whole genome shotgun (WGS) entry which is preliminary data.</text>
</comment>
<organism evidence="1 2">
    <name type="scientific">Marasmiellus scandens</name>
    <dbReference type="NCBI Taxonomy" id="2682957"/>
    <lineage>
        <taxon>Eukaryota</taxon>
        <taxon>Fungi</taxon>
        <taxon>Dikarya</taxon>
        <taxon>Basidiomycota</taxon>
        <taxon>Agaricomycotina</taxon>
        <taxon>Agaricomycetes</taxon>
        <taxon>Agaricomycetidae</taxon>
        <taxon>Agaricales</taxon>
        <taxon>Marasmiineae</taxon>
        <taxon>Omphalotaceae</taxon>
        <taxon>Marasmiellus</taxon>
    </lineage>
</organism>